<evidence type="ECO:0000313" key="15">
    <source>
        <dbReference type="EMBL" id="KAJ8601564.1"/>
    </source>
</evidence>
<organism evidence="15 16">
    <name type="scientific">Chrysophaeum taylorii</name>
    <dbReference type="NCBI Taxonomy" id="2483200"/>
    <lineage>
        <taxon>Eukaryota</taxon>
        <taxon>Sar</taxon>
        <taxon>Stramenopiles</taxon>
        <taxon>Ochrophyta</taxon>
        <taxon>Pelagophyceae</taxon>
        <taxon>Pelagomonadales</taxon>
        <taxon>Pelagomonadaceae</taxon>
        <taxon>Chrysophaeum</taxon>
    </lineage>
</organism>
<keyword evidence="5" id="KW-0999">Mitochondrion inner membrane</keyword>
<evidence type="ECO:0000256" key="6">
    <source>
        <dbReference type="ARBA" id="ARBA00022927"/>
    </source>
</evidence>
<evidence type="ECO:0000256" key="8">
    <source>
        <dbReference type="ARBA" id="ARBA00022989"/>
    </source>
</evidence>
<evidence type="ECO:0000256" key="3">
    <source>
        <dbReference type="ARBA" id="ARBA00022448"/>
    </source>
</evidence>
<feature type="transmembrane region" description="Helical" evidence="12">
    <location>
        <begin position="51"/>
        <end position="71"/>
    </location>
</feature>
<keyword evidence="10 12" id="KW-0496">Mitochondrion</keyword>
<evidence type="ECO:0000256" key="5">
    <source>
        <dbReference type="ARBA" id="ARBA00022792"/>
    </source>
</evidence>
<comment type="function">
    <text evidence="12">Essential component of the TIM23 complex, a complex that mediates the translocation of transit peptide-containing proteins across the mitochondrial inner membrane.</text>
</comment>
<evidence type="ECO:0000259" key="14">
    <source>
        <dbReference type="PROSITE" id="PS50969"/>
    </source>
</evidence>
<dbReference type="GO" id="GO:0005744">
    <property type="term" value="C:TIM23 mitochondrial import inner membrane translocase complex"/>
    <property type="evidence" value="ECO:0007669"/>
    <property type="project" value="UniProtKB-UniRule"/>
</dbReference>
<dbReference type="AlphaFoldDB" id="A0AAD7UDK1"/>
<comment type="caution">
    <text evidence="15">The sequence shown here is derived from an EMBL/GenBank/DDBJ whole genome shotgun (WGS) entry which is preliminary data.</text>
</comment>
<keyword evidence="6 12" id="KW-0653">Protein transport</keyword>
<comment type="similarity">
    <text evidence="2 12">Belongs to the TIM50 family.</text>
</comment>
<evidence type="ECO:0000313" key="16">
    <source>
        <dbReference type="Proteomes" id="UP001230188"/>
    </source>
</evidence>
<keyword evidence="7 12" id="KW-0809">Transit peptide</keyword>
<protein>
    <recommendedName>
        <fullName evidence="12">Mitochondrial import inner membrane translocase subunit TIM50</fullName>
    </recommendedName>
</protein>
<dbReference type="InterPro" id="IPR036412">
    <property type="entry name" value="HAD-like_sf"/>
</dbReference>
<evidence type="ECO:0000256" key="9">
    <source>
        <dbReference type="ARBA" id="ARBA00023010"/>
    </source>
</evidence>
<reference evidence="15" key="1">
    <citation type="submission" date="2023-01" db="EMBL/GenBank/DDBJ databases">
        <title>Metagenome sequencing of chrysophaentin producing Chrysophaeum taylorii.</title>
        <authorList>
            <person name="Davison J."/>
            <person name="Bewley C."/>
        </authorList>
    </citation>
    <scope>NUCLEOTIDE SEQUENCE</scope>
    <source>
        <strain evidence="15">NIES-1699</strain>
    </source>
</reference>
<feature type="domain" description="FCP1 homology" evidence="14">
    <location>
        <begin position="125"/>
        <end position="270"/>
    </location>
</feature>
<evidence type="ECO:0000256" key="13">
    <source>
        <dbReference type="SAM" id="MobiDB-lite"/>
    </source>
</evidence>
<dbReference type="Pfam" id="PF03031">
    <property type="entry name" value="NIF"/>
    <property type="match status" value="1"/>
</dbReference>
<sequence length="402" mass="44303">MVRLRRPMSSSSKAARQTLSREERRARRAEEARVGAAGALSAASARRSTRALWLSVGVGTGALSFGGWALLADPKENKIARVAQESTVGALITEQVSSACAPFTKPSREKLLPDWPPDYLNISPDVPCPHTLVVDLDDTLVRATWDRRYGWRHAKRPGADSFLREMSKYYEIVIFTSNIAGVADPVVHALDKDGCAMHRLYRDATQFVRGTHCKDLSRLNRDLRKVVVLDDDPRAVQLQPENAILVTPYLNPSDKSDSELEDITPFLIAIVNEGVTDVPAALAKFSDREAATVAREYGDMLALAKQKSAAVRSIGLGGFVRSGAPHLPPPDNLAATGGITAKDIVGDAPPPDPPTKGRLWQRYADTIKEADENHRRKMEAWQKVLQKKEQQKRLDAERAFSQ</sequence>
<evidence type="ECO:0000256" key="11">
    <source>
        <dbReference type="ARBA" id="ARBA00023136"/>
    </source>
</evidence>
<feature type="compositionally biased region" description="Basic and acidic residues" evidence="13">
    <location>
        <begin position="19"/>
        <end position="30"/>
    </location>
</feature>
<dbReference type="SUPFAM" id="SSF56784">
    <property type="entry name" value="HAD-like"/>
    <property type="match status" value="1"/>
</dbReference>
<gene>
    <name evidence="15" type="ORF">CTAYLR_005211</name>
</gene>
<dbReference type="InterPro" id="IPR023214">
    <property type="entry name" value="HAD_sf"/>
</dbReference>
<dbReference type="FunFam" id="3.40.50.1000:FF:000019">
    <property type="entry name" value="Mitochondrial import inner membrane translocase subunit TIM50"/>
    <property type="match status" value="1"/>
</dbReference>
<dbReference type="Proteomes" id="UP001230188">
    <property type="component" value="Unassembled WGS sequence"/>
</dbReference>
<feature type="region of interest" description="Disordered" evidence="13">
    <location>
        <begin position="1"/>
        <end position="30"/>
    </location>
</feature>
<proteinExistence type="inferred from homology"/>
<comment type="subcellular location">
    <subcellularLocation>
        <location evidence="1 12">Mitochondrion inner membrane</location>
        <topology evidence="1 12">Single-pass membrane protein</topology>
    </subcellularLocation>
</comment>
<keyword evidence="8 12" id="KW-1133">Transmembrane helix</keyword>
<dbReference type="GO" id="GO:0015031">
    <property type="term" value="P:protein transport"/>
    <property type="evidence" value="ECO:0007669"/>
    <property type="project" value="UniProtKB-KW"/>
</dbReference>
<dbReference type="EMBL" id="JAQMWT010000421">
    <property type="protein sequence ID" value="KAJ8601564.1"/>
    <property type="molecule type" value="Genomic_DNA"/>
</dbReference>
<dbReference type="SMART" id="SM00577">
    <property type="entry name" value="CPDc"/>
    <property type="match status" value="1"/>
</dbReference>
<feature type="compositionally biased region" description="Polar residues" evidence="13">
    <location>
        <begin position="8"/>
        <end position="18"/>
    </location>
</feature>
<comment type="subunit">
    <text evidence="12">Component of the TIM23 complex.</text>
</comment>
<name>A0AAD7UDK1_9STRA</name>
<dbReference type="CDD" id="cd07521">
    <property type="entry name" value="HAD_FCP1-like"/>
    <property type="match status" value="1"/>
</dbReference>
<accession>A0AAD7UDK1</accession>
<dbReference type="InterPro" id="IPR050365">
    <property type="entry name" value="TIM50"/>
</dbReference>
<dbReference type="PROSITE" id="PS50969">
    <property type="entry name" value="FCP1"/>
    <property type="match status" value="1"/>
</dbReference>
<dbReference type="InterPro" id="IPR004274">
    <property type="entry name" value="FCP1_dom"/>
</dbReference>
<dbReference type="PANTHER" id="PTHR12210">
    <property type="entry name" value="DULLARD PROTEIN PHOSPHATASE"/>
    <property type="match status" value="1"/>
</dbReference>
<evidence type="ECO:0000256" key="12">
    <source>
        <dbReference type="RuleBase" id="RU365079"/>
    </source>
</evidence>
<evidence type="ECO:0000256" key="4">
    <source>
        <dbReference type="ARBA" id="ARBA00022692"/>
    </source>
</evidence>
<keyword evidence="11 12" id="KW-0472">Membrane</keyword>
<keyword evidence="3 12" id="KW-0813">Transport</keyword>
<dbReference type="Gene3D" id="3.40.50.1000">
    <property type="entry name" value="HAD superfamily/HAD-like"/>
    <property type="match status" value="1"/>
</dbReference>
<keyword evidence="9 12" id="KW-0811">Translocation</keyword>
<keyword evidence="16" id="KW-1185">Reference proteome</keyword>
<evidence type="ECO:0000256" key="10">
    <source>
        <dbReference type="ARBA" id="ARBA00023128"/>
    </source>
</evidence>
<evidence type="ECO:0000256" key="1">
    <source>
        <dbReference type="ARBA" id="ARBA00004434"/>
    </source>
</evidence>
<evidence type="ECO:0000256" key="2">
    <source>
        <dbReference type="ARBA" id="ARBA00006344"/>
    </source>
</evidence>
<evidence type="ECO:0000256" key="7">
    <source>
        <dbReference type="ARBA" id="ARBA00022946"/>
    </source>
</evidence>
<keyword evidence="4 12" id="KW-0812">Transmembrane</keyword>